<dbReference type="InterPro" id="IPR026282">
    <property type="entry name" value="MJ1563"/>
</dbReference>
<dbReference type="GO" id="GO:0003700">
    <property type="term" value="F:DNA-binding transcription factor activity"/>
    <property type="evidence" value="ECO:0007669"/>
    <property type="project" value="InterPro"/>
</dbReference>
<dbReference type="InterPro" id="IPR052362">
    <property type="entry name" value="HTH-GbsR_regulator"/>
</dbReference>
<dbReference type="PANTHER" id="PTHR38465">
    <property type="entry name" value="HTH-TYPE TRANSCRIPTIONAL REGULATOR MJ1563-RELATED"/>
    <property type="match status" value="1"/>
</dbReference>
<dbReference type="SUPFAM" id="SSF46785">
    <property type="entry name" value="Winged helix' DNA-binding domain"/>
    <property type="match status" value="1"/>
</dbReference>
<dbReference type="InterPro" id="IPR011991">
    <property type="entry name" value="ArsR-like_HTH"/>
</dbReference>
<dbReference type="PANTHER" id="PTHR38465:SF1">
    <property type="entry name" value="HTH-TYPE TRANSCRIPTIONAL REGULATOR MJ1563-RELATED"/>
    <property type="match status" value="1"/>
</dbReference>
<accession>A0A2S9YIF2</accession>
<evidence type="ECO:0000313" key="6">
    <source>
        <dbReference type="EMBL" id="PRQ04893.1"/>
    </source>
</evidence>
<dbReference type="AlphaFoldDB" id="A0A2S9YIF2"/>
<dbReference type="CDD" id="cd00090">
    <property type="entry name" value="HTH_ARSR"/>
    <property type="match status" value="1"/>
</dbReference>
<evidence type="ECO:0000256" key="4">
    <source>
        <dbReference type="PIRNR" id="PIRNR006707"/>
    </source>
</evidence>
<dbReference type="Pfam" id="PF12802">
    <property type="entry name" value="MarR_2"/>
    <property type="match status" value="1"/>
</dbReference>
<dbReference type="GO" id="GO:0003677">
    <property type="term" value="F:DNA binding"/>
    <property type="evidence" value="ECO:0007669"/>
    <property type="project" value="UniProtKB-UniRule"/>
</dbReference>
<keyword evidence="2 4" id="KW-0238">DNA-binding</keyword>
<gene>
    <name evidence="6" type="ORF">ENSA5_04710</name>
</gene>
<evidence type="ECO:0000256" key="3">
    <source>
        <dbReference type="ARBA" id="ARBA00023163"/>
    </source>
</evidence>
<dbReference type="InterPro" id="IPR036390">
    <property type="entry name" value="WH_DNA-bd_sf"/>
</dbReference>
<comment type="caution">
    <text evidence="6">The sequence shown here is derived from an EMBL/GenBank/DDBJ whole genome shotgun (WGS) entry which is preliminary data.</text>
</comment>
<comment type="similarity">
    <text evidence="4">Belongs to the GbsR family.</text>
</comment>
<proteinExistence type="inferred from homology"/>
<protein>
    <recommendedName>
        <fullName evidence="4">HTH-type transcriptional regulator</fullName>
    </recommendedName>
</protein>
<dbReference type="Gene3D" id="1.10.10.10">
    <property type="entry name" value="Winged helix-like DNA-binding domain superfamily/Winged helix DNA-binding domain"/>
    <property type="match status" value="1"/>
</dbReference>
<evidence type="ECO:0000256" key="1">
    <source>
        <dbReference type="ARBA" id="ARBA00023015"/>
    </source>
</evidence>
<dbReference type="PIRSF" id="PIRSF006707">
    <property type="entry name" value="MJ1563"/>
    <property type="match status" value="1"/>
</dbReference>
<keyword evidence="1 4" id="KW-0805">Transcription regulation</keyword>
<dbReference type="InterPro" id="IPR000835">
    <property type="entry name" value="HTH_MarR-typ"/>
</dbReference>
<feature type="domain" description="HTH marR-type" evidence="5">
    <location>
        <begin position="56"/>
        <end position="106"/>
    </location>
</feature>
<evidence type="ECO:0000313" key="7">
    <source>
        <dbReference type="Proteomes" id="UP000237968"/>
    </source>
</evidence>
<reference evidence="6 7" key="1">
    <citation type="submission" date="2018-03" db="EMBL/GenBank/DDBJ databases">
        <title>Draft Genome Sequences of the Obligatory Marine Myxobacteria Enhygromyxa salina SWB005.</title>
        <authorList>
            <person name="Poehlein A."/>
            <person name="Moghaddam J.A."/>
            <person name="Harms H."/>
            <person name="Alanjari M."/>
            <person name="Koenig G.M."/>
            <person name="Daniel R."/>
            <person name="Schaeberle T.F."/>
        </authorList>
    </citation>
    <scope>NUCLEOTIDE SEQUENCE [LARGE SCALE GENOMIC DNA]</scope>
    <source>
        <strain evidence="6 7">SWB005</strain>
    </source>
</reference>
<keyword evidence="3 4" id="KW-0804">Transcription</keyword>
<dbReference type="EMBL" id="PVNK01000024">
    <property type="protein sequence ID" value="PRQ04893.1"/>
    <property type="molecule type" value="Genomic_DNA"/>
</dbReference>
<sequence length="194" mass="21822">MRANSRSLEFESFRSYRNFMSNGTDGDPLENARETFVHSWGALGSSWGISRTMAMLHALLLISDEPLSTDEVMDELGVSRGNANTNLRELVGWGLVRKVVRKGERREYFEADKDVWTMFCTVARERKRRELEPALAVLEGCRDQTKGLRSAKAKAFHGQISELAEFVATANGILDRLAASDQSKVIPAVLKWLK</sequence>
<dbReference type="InterPro" id="IPR036388">
    <property type="entry name" value="WH-like_DNA-bd_sf"/>
</dbReference>
<name>A0A2S9YIF2_9BACT</name>
<evidence type="ECO:0000259" key="5">
    <source>
        <dbReference type="Pfam" id="PF12802"/>
    </source>
</evidence>
<evidence type="ECO:0000256" key="2">
    <source>
        <dbReference type="ARBA" id="ARBA00023125"/>
    </source>
</evidence>
<dbReference type="Proteomes" id="UP000237968">
    <property type="component" value="Unassembled WGS sequence"/>
</dbReference>
<keyword evidence="7" id="KW-1185">Reference proteome</keyword>
<organism evidence="6 7">
    <name type="scientific">Enhygromyxa salina</name>
    <dbReference type="NCBI Taxonomy" id="215803"/>
    <lineage>
        <taxon>Bacteria</taxon>
        <taxon>Pseudomonadati</taxon>
        <taxon>Myxococcota</taxon>
        <taxon>Polyangia</taxon>
        <taxon>Nannocystales</taxon>
        <taxon>Nannocystaceae</taxon>
        <taxon>Enhygromyxa</taxon>
    </lineage>
</organism>